<reference evidence="1" key="2">
    <citation type="journal article" date="2022" name="New Phytol.">
        <title>Evolutionary transition to the ectomycorrhizal habit in the genomes of a hyperdiverse lineage of mushroom-forming fungi.</title>
        <authorList>
            <person name="Looney B."/>
            <person name="Miyauchi S."/>
            <person name="Morin E."/>
            <person name="Drula E."/>
            <person name="Courty P.E."/>
            <person name="Kohler A."/>
            <person name="Kuo A."/>
            <person name="LaButti K."/>
            <person name="Pangilinan J."/>
            <person name="Lipzen A."/>
            <person name="Riley R."/>
            <person name="Andreopoulos W."/>
            <person name="He G."/>
            <person name="Johnson J."/>
            <person name="Nolan M."/>
            <person name="Tritt A."/>
            <person name="Barry K.W."/>
            <person name="Grigoriev I.V."/>
            <person name="Nagy L.G."/>
            <person name="Hibbett D."/>
            <person name="Henrissat B."/>
            <person name="Matheny P.B."/>
            <person name="Labbe J."/>
            <person name="Martin F.M."/>
        </authorList>
    </citation>
    <scope>NUCLEOTIDE SEQUENCE</scope>
    <source>
        <strain evidence="1">HHB10654</strain>
    </source>
</reference>
<accession>A0ACB8T2X5</accession>
<sequence length="362" mass="40554">MITARRLYQRRGNPAESPTFHRCLHHPYTMPTFLSLPSDVLLTIRDTIIQDPTLDLFTHVALSRTCRRLRSIYDFSSLEVEQRFWKRVCVSAGFGRPMRRERPQVAGGRQRGGHPVMTWKTVAHLIVAHERVCEIRSCREANLWHPAGRSPSYDQRRDPHPHASGRIAPPRAAGSKLAFHPLFYYLHFSPTSAALDPTAVLFTALPTFPDCRFKLYAPLAAHPSASCAFVTSPPVRQISFLRAGGSVIASVVNPDGCTVLDVNRLLADIVPRDLAAMRTVLSHYQTLVDHYRAPSGTFAEAMCKGRHRGFLGDHRYPYLDVPPSDFTRSASDERDLSLGPVTIRCDNGGRAVETRCYKVLSA</sequence>
<dbReference type="Proteomes" id="UP000814140">
    <property type="component" value="Unassembled WGS sequence"/>
</dbReference>
<gene>
    <name evidence="1" type="ORF">BV25DRAFT_637468</name>
</gene>
<evidence type="ECO:0000313" key="1">
    <source>
        <dbReference type="EMBL" id="KAI0062490.1"/>
    </source>
</evidence>
<dbReference type="EMBL" id="MU277207">
    <property type="protein sequence ID" value="KAI0062490.1"/>
    <property type="molecule type" value="Genomic_DNA"/>
</dbReference>
<reference evidence="1" key="1">
    <citation type="submission" date="2021-03" db="EMBL/GenBank/DDBJ databases">
        <authorList>
            <consortium name="DOE Joint Genome Institute"/>
            <person name="Ahrendt S."/>
            <person name="Looney B.P."/>
            <person name="Miyauchi S."/>
            <person name="Morin E."/>
            <person name="Drula E."/>
            <person name="Courty P.E."/>
            <person name="Chicoki N."/>
            <person name="Fauchery L."/>
            <person name="Kohler A."/>
            <person name="Kuo A."/>
            <person name="Labutti K."/>
            <person name="Pangilinan J."/>
            <person name="Lipzen A."/>
            <person name="Riley R."/>
            <person name="Andreopoulos W."/>
            <person name="He G."/>
            <person name="Johnson J."/>
            <person name="Barry K.W."/>
            <person name="Grigoriev I.V."/>
            <person name="Nagy L."/>
            <person name="Hibbett D."/>
            <person name="Henrissat B."/>
            <person name="Matheny P.B."/>
            <person name="Labbe J."/>
            <person name="Martin F."/>
        </authorList>
    </citation>
    <scope>NUCLEOTIDE SEQUENCE</scope>
    <source>
        <strain evidence="1">HHB10654</strain>
    </source>
</reference>
<organism evidence="1 2">
    <name type="scientific">Artomyces pyxidatus</name>
    <dbReference type="NCBI Taxonomy" id="48021"/>
    <lineage>
        <taxon>Eukaryota</taxon>
        <taxon>Fungi</taxon>
        <taxon>Dikarya</taxon>
        <taxon>Basidiomycota</taxon>
        <taxon>Agaricomycotina</taxon>
        <taxon>Agaricomycetes</taxon>
        <taxon>Russulales</taxon>
        <taxon>Auriscalpiaceae</taxon>
        <taxon>Artomyces</taxon>
    </lineage>
</organism>
<protein>
    <submittedName>
        <fullName evidence="1">Uncharacterized protein</fullName>
    </submittedName>
</protein>
<name>A0ACB8T2X5_9AGAM</name>
<evidence type="ECO:0000313" key="2">
    <source>
        <dbReference type="Proteomes" id="UP000814140"/>
    </source>
</evidence>
<comment type="caution">
    <text evidence="1">The sequence shown here is derived from an EMBL/GenBank/DDBJ whole genome shotgun (WGS) entry which is preliminary data.</text>
</comment>
<proteinExistence type="predicted"/>
<keyword evidence="2" id="KW-1185">Reference proteome</keyword>